<dbReference type="PANTHER" id="PTHR11092">
    <property type="entry name" value="SUGAR NUCLEOTIDE EPIMERASE RELATED"/>
    <property type="match status" value="1"/>
</dbReference>
<dbReference type="PANTHER" id="PTHR11092:SF0">
    <property type="entry name" value="EPIMERASE FAMILY PROTEIN SDR39U1"/>
    <property type="match status" value="1"/>
</dbReference>
<name>A0A5C6QMN7_9GAMM</name>
<dbReference type="InterPro" id="IPR036291">
    <property type="entry name" value="NAD(P)-bd_dom_sf"/>
</dbReference>
<reference evidence="5 7" key="1">
    <citation type="submission" date="2019-07" db="EMBL/GenBank/DDBJ databases">
        <title>Genomes of sea-ice associated Colwellia species.</title>
        <authorList>
            <person name="Bowman J.P."/>
        </authorList>
    </citation>
    <scope>NUCLEOTIDE SEQUENCE [LARGE SCALE GENOMIC DNA]</scope>
    <source>
        <strain evidence="4 6">ACAM 607</strain>
        <strain evidence="5 7">IC036</strain>
    </source>
</reference>
<dbReference type="Pfam" id="PF08338">
    <property type="entry name" value="DUF1731"/>
    <property type="match status" value="1"/>
</dbReference>
<feature type="domain" description="DUF1731" evidence="3">
    <location>
        <begin position="250"/>
        <end position="296"/>
    </location>
</feature>
<comment type="similarity">
    <text evidence="1">Belongs to the NAD(P)-dependent epimerase/dehydratase family. SDR39U1 subfamily.</text>
</comment>
<dbReference type="CDD" id="cd05242">
    <property type="entry name" value="SDR_a8"/>
    <property type="match status" value="1"/>
</dbReference>
<organism evidence="5 7">
    <name type="scientific">Colwellia hornerae</name>
    <dbReference type="NCBI Taxonomy" id="89402"/>
    <lineage>
        <taxon>Bacteria</taxon>
        <taxon>Pseudomonadati</taxon>
        <taxon>Pseudomonadota</taxon>
        <taxon>Gammaproteobacteria</taxon>
        <taxon>Alteromonadales</taxon>
        <taxon>Colwelliaceae</taxon>
        <taxon>Colwellia</taxon>
    </lineage>
</organism>
<gene>
    <name evidence="4" type="ORF">ESZ26_07895</name>
    <name evidence="5" type="ORF">ESZ27_04585</name>
</gene>
<evidence type="ECO:0000313" key="4">
    <source>
        <dbReference type="EMBL" id="TWX60288.1"/>
    </source>
</evidence>
<dbReference type="SUPFAM" id="SSF51735">
    <property type="entry name" value="NAD(P)-binding Rossmann-fold domains"/>
    <property type="match status" value="1"/>
</dbReference>
<protein>
    <submittedName>
        <fullName evidence="5">TIGR01777 family protein</fullName>
    </submittedName>
</protein>
<dbReference type="InterPro" id="IPR013549">
    <property type="entry name" value="DUF1731"/>
</dbReference>
<keyword evidence="6" id="KW-1185">Reference proteome</keyword>
<evidence type="ECO:0000256" key="1">
    <source>
        <dbReference type="ARBA" id="ARBA00009353"/>
    </source>
</evidence>
<dbReference type="OrthoDB" id="9801773at2"/>
<dbReference type="Proteomes" id="UP000321917">
    <property type="component" value="Unassembled WGS sequence"/>
</dbReference>
<dbReference type="Pfam" id="PF01370">
    <property type="entry name" value="Epimerase"/>
    <property type="match status" value="1"/>
</dbReference>
<evidence type="ECO:0000259" key="2">
    <source>
        <dbReference type="Pfam" id="PF01370"/>
    </source>
</evidence>
<comment type="caution">
    <text evidence="5">The sequence shown here is derived from an EMBL/GenBank/DDBJ whole genome shotgun (WGS) entry which is preliminary data.</text>
</comment>
<dbReference type="EMBL" id="VOLR01000009">
    <property type="protein sequence ID" value="TWX60288.1"/>
    <property type="molecule type" value="Genomic_DNA"/>
</dbReference>
<proteinExistence type="inferred from homology"/>
<evidence type="ECO:0000313" key="7">
    <source>
        <dbReference type="Proteomes" id="UP000321917"/>
    </source>
</evidence>
<evidence type="ECO:0000313" key="5">
    <source>
        <dbReference type="EMBL" id="TWX70043.1"/>
    </source>
</evidence>
<dbReference type="Proteomes" id="UP000321525">
    <property type="component" value="Unassembled WGS sequence"/>
</dbReference>
<dbReference type="InterPro" id="IPR010099">
    <property type="entry name" value="SDR39U1"/>
</dbReference>
<feature type="domain" description="NAD-dependent epimerase/dehydratase" evidence="2">
    <location>
        <begin position="4"/>
        <end position="216"/>
    </location>
</feature>
<accession>A0A5C6QMN7</accession>
<dbReference type="NCBIfam" id="TIGR01777">
    <property type="entry name" value="yfcH"/>
    <property type="match status" value="1"/>
</dbReference>
<dbReference type="AlphaFoldDB" id="A0A5C6QMN7"/>
<dbReference type="Gene3D" id="3.40.50.720">
    <property type="entry name" value="NAD(P)-binding Rossmann-like Domain"/>
    <property type="match status" value="1"/>
</dbReference>
<evidence type="ECO:0000313" key="6">
    <source>
        <dbReference type="Proteomes" id="UP000321525"/>
    </source>
</evidence>
<dbReference type="RefSeq" id="WP_146799205.1">
    <property type="nucleotide sequence ID" value="NZ_VOLP01000010.1"/>
</dbReference>
<dbReference type="EMBL" id="VOLQ01000006">
    <property type="protein sequence ID" value="TWX70043.1"/>
    <property type="molecule type" value="Genomic_DNA"/>
</dbReference>
<dbReference type="InterPro" id="IPR001509">
    <property type="entry name" value="Epimerase_deHydtase"/>
</dbReference>
<sequence length="298" mass="32907">MNYLITGGTGLIGQALIKSIKAENNTITVLTRNIKSATSVIDKEVRFIDELLLSDIEYTDIVINLAGEPIAEKRWSQEQKIKICQSRWDITEKIAQLISIAKKPPFLFISGSAIGIYGRQNSQAIDETFKYFHQEFTHEVCAKWEEKALVASTANTRVALLRTGIVLDKNSGALAKMLLPFKLGVGGKISNGDQVMSWVHIDDMVSAILHIIANDDLSGPINMTSPNAVTNEVFSKALSKSLHRPSLFTTPAPLLRLIFGEMAELLLFGQNVVPQKLLNSGFTFKHNKIEAALTDLLQ</sequence>
<evidence type="ECO:0000259" key="3">
    <source>
        <dbReference type="Pfam" id="PF08338"/>
    </source>
</evidence>